<evidence type="ECO:0000259" key="8">
    <source>
        <dbReference type="Pfam" id="PF02308"/>
    </source>
</evidence>
<evidence type="ECO:0000256" key="4">
    <source>
        <dbReference type="ARBA" id="ARBA00022692"/>
    </source>
</evidence>
<dbReference type="EMBL" id="PCTT01000014">
    <property type="protein sequence ID" value="PIP87249.1"/>
    <property type="molecule type" value="Genomic_DNA"/>
</dbReference>
<evidence type="ECO:0000313" key="10">
    <source>
        <dbReference type="Proteomes" id="UP000231143"/>
    </source>
</evidence>
<comment type="subcellular location">
    <subcellularLocation>
        <location evidence="1">Cell membrane</location>
        <topology evidence="1">Multi-pass membrane protein</topology>
    </subcellularLocation>
</comment>
<organism evidence="9 10">
    <name type="scientific">Candidatus Campbellbacteria bacterium CG22_combo_CG10-13_8_21_14_all_36_13</name>
    <dbReference type="NCBI Taxonomy" id="1974529"/>
    <lineage>
        <taxon>Bacteria</taxon>
        <taxon>Candidatus Campbelliibacteriota</taxon>
    </lineage>
</organism>
<evidence type="ECO:0000256" key="6">
    <source>
        <dbReference type="ARBA" id="ARBA00023136"/>
    </source>
</evidence>
<evidence type="ECO:0000256" key="5">
    <source>
        <dbReference type="ARBA" id="ARBA00022989"/>
    </source>
</evidence>
<feature type="domain" description="MgtC/SapB/SrpB/YhiD N-terminal" evidence="8">
    <location>
        <begin position="16"/>
        <end position="143"/>
    </location>
</feature>
<evidence type="ECO:0000256" key="2">
    <source>
        <dbReference type="ARBA" id="ARBA00009298"/>
    </source>
</evidence>
<dbReference type="PANTHER" id="PTHR33778">
    <property type="entry name" value="PROTEIN MGTC"/>
    <property type="match status" value="1"/>
</dbReference>
<feature type="transmembrane region" description="Helical" evidence="7">
    <location>
        <begin position="71"/>
        <end position="93"/>
    </location>
</feature>
<dbReference type="InterPro" id="IPR003416">
    <property type="entry name" value="MgtC/SapB/SrpB/YhiD_fam"/>
</dbReference>
<dbReference type="GO" id="GO:0005886">
    <property type="term" value="C:plasma membrane"/>
    <property type="evidence" value="ECO:0007669"/>
    <property type="project" value="UniProtKB-SubCell"/>
</dbReference>
<feature type="transmembrane region" description="Helical" evidence="7">
    <location>
        <begin position="12"/>
        <end position="29"/>
    </location>
</feature>
<evidence type="ECO:0000256" key="1">
    <source>
        <dbReference type="ARBA" id="ARBA00004651"/>
    </source>
</evidence>
<dbReference type="InterPro" id="IPR049177">
    <property type="entry name" value="MgtC_SapB_SrpB_YhiD_N"/>
</dbReference>
<evidence type="ECO:0000256" key="3">
    <source>
        <dbReference type="ARBA" id="ARBA00022475"/>
    </source>
</evidence>
<gene>
    <name evidence="9" type="ORF">COW81_01165</name>
</gene>
<proteinExistence type="inferred from homology"/>
<keyword evidence="6 7" id="KW-0472">Membrane</keyword>
<dbReference type="PANTHER" id="PTHR33778:SF1">
    <property type="entry name" value="MAGNESIUM TRANSPORTER YHID-RELATED"/>
    <property type="match status" value="1"/>
</dbReference>
<feature type="transmembrane region" description="Helical" evidence="7">
    <location>
        <begin position="41"/>
        <end position="59"/>
    </location>
</feature>
<comment type="similarity">
    <text evidence="2">Belongs to the MgtC/SapB family.</text>
</comment>
<evidence type="ECO:0000256" key="7">
    <source>
        <dbReference type="SAM" id="Phobius"/>
    </source>
</evidence>
<reference evidence="9 10" key="1">
    <citation type="submission" date="2017-09" db="EMBL/GenBank/DDBJ databases">
        <title>Depth-based differentiation of microbial function through sediment-hosted aquifers and enrichment of novel symbionts in the deep terrestrial subsurface.</title>
        <authorList>
            <person name="Probst A.J."/>
            <person name="Ladd B."/>
            <person name="Jarett J.K."/>
            <person name="Geller-Mcgrath D.E."/>
            <person name="Sieber C.M."/>
            <person name="Emerson J.B."/>
            <person name="Anantharaman K."/>
            <person name="Thomas B.C."/>
            <person name="Malmstrom R."/>
            <person name="Stieglmeier M."/>
            <person name="Klingl A."/>
            <person name="Woyke T."/>
            <person name="Ryan C.M."/>
            <person name="Banfield J.F."/>
        </authorList>
    </citation>
    <scope>NUCLEOTIDE SEQUENCE [LARGE SCALE GENOMIC DNA]</scope>
    <source>
        <strain evidence="9">CG22_combo_CG10-13_8_21_14_all_36_13</strain>
    </source>
</reference>
<keyword evidence="5 7" id="KW-1133">Transmembrane helix</keyword>
<dbReference type="PRINTS" id="PR01837">
    <property type="entry name" value="MGTCSAPBPROT"/>
</dbReference>
<dbReference type="AlphaFoldDB" id="A0A2H0DZX6"/>
<accession>A0A2H0DZX6</accession>
<dbReference type="Pfam" id="PF02308">
    <property type="entry name" value="MgtC"/>
    <property type="match status" value="1"/>
</dbReference>
<comment type="caution">
    <text evidence="9">The sequence shown here is derived from an EMBL/GenBank/DDBJ whole genome shotgun (WGS) entry which is preliminary data.</text>
</comment>
<keyword evidence="3" id="KW-1003">Cell membrane</keyword>
<evidence type="ECO:0000313" key="9">
    <source>
        <dbReference type="EMBL" id="PIP87249.1"/>
    </source>
</evidence>
<name>A0A2H0DZX6_9BACT</name>
<dbReference type="Proteomes" id="UP000231143">
    <property type="component" value="Unassembled WGS sequence"/>
</dbReference>
<keyword evidence="4 7" id="KW-0812">Transmembrane</keyword>
<feature type="transmembrane region" description="Helical" evidence="7">
    <location>
        <begin position="105"/>
        <end position="134"/>
    </location>
</feature>
<protein>
    <submittedName>
        <fullName evidence="9">Magnesium transporter MgtC</fullName>
    </submittedName>
</protein>
<sequence>MDSFFLSYNYEPILQLIIALVLGSLIGIERSIAGKTAGMRTFALVSLGATLFVIIARILTSNYLGPNDADAILRVVASIVSGIGFIGAGLIIFGNQEVRGLTTAAGLWVSAAIGVAVGMGFYIISTVAVLLTLFTLRVLYSFEEKAKEFTHVKDNQIK</sequence>